<reference evidence="1 2" key="1">
    <citation type="journal article" date="2014" name="Genome Announc.">
        <title>Draft Genome Sequence of an Anaerobic, Thermophilic Bacterium, Thermoanaerobacterium aotearoense SCUT27, Isolated from a Hot Spring in China.</title>
        <authorList>
            <person name="Ai H."/>
            <person name="Zhang J."/>
            <person name="Yang M."/>
            <person name="Yu P."/>
            <person name="Li S."/>
            <person name="Zhu M."/>
            <person name="Dong H."/>
            <person name="Wang S."/>
            <person name="Wang J."/>
        </authorList>
    </citation>
    <scope>NUCLEOTIDE SEQUENCE [LARGE SCALE GENOMIC DNA]</scope>
    <source>
        <strain evidence="1 2">SCUT27</strain>
    </source>
</reference>
<accession>W9EE89</accession>
<evidence type="ECO:0000313" key="2">
    <source>
        <dbReference type="Proteomes" id="UP000019481"/>
    </source>
</evidence>
<dbReference type="GO" id="GO:0006355">
    <property type="term" value="P:regulation of DNA-templated transcription"/>
    <property type="evidence" value="ECO:0007669"/>
    <property type="project" value="InterPro"/>
</dbReference>
<dbReference type="Gene3D" id="1.10.10.10">
    <property type="entry name" value="Winged helix-like DNA-binding domain superfamily/Winged helix DNA-binding domain"/>
    <property type="match status" value="1"/>
</dbReference>
<organism evidence="1 2">
    <name type="scientific">Thermoanaerobacterium aotearoense SCUT27</name>
    <dbReference type="NCBI Taxonomy" id="1421016"/>
    <lineage>
        <taxon>Bacteria</taxon>
        <taxon>Bacillati</taxon>
        <taxon>Bacillota</taxon>
        <taxon>Clostridia</taxon>
        <taxon>Thermoanaerobacterales</taxon>
        <taxon>Thermoanaerobacteraceae</taxon>
        <taxon>Thermoanaerobacterium</taxon>
    </lineage>
</organism>
<proteinExistence type="predicted"/>
<dbReference type="InterPro" id="IPR036388">
    <property type="entry name" value="WH-like_DNA-bd_sf"/>
</dbReference>
<evidence type="ECO:0000313" key="1">
    <source>
        <dbReference type="EMBL" id="ETO39556.1"/>
    </source>
</evidence>
<dbReference type="PATRIC" id="fig|1421016.3.peg.290"/>
<dbReference type="EMBL" id="AYSN01000009">
    <property type="protein sequence ID" value="ETO39556.1"/>
    <property type="molecule type" value="Genomic_DNA"/>
</dbReference>
<dbReference type="SUPFAM" id="SSF46894">
    <property type="entry name" value="C-terminal effector domain of the bipartite response regulators"/>
    <property type="match status" value="1"/>
</dbReference>
<dbReference type="RefSeq" id="WP_038068473.1">
    <property type="nucleotide sequence ID" value="NZ_AYSN01000009.1"/>
</dbReference>
<dbReference type="OrthoDB" id="9809318at2"/>
<dbReference type="InterPro" id="IPR016032">
    <property type="entry name" value="Sig_transdc_resp-reg_C-effctor"/>
</dbReference>
<name>W9EE89_9THEO</name>
<sequence length="76" mass="8528">MFLMETKLDYLDILILASLVRNGSRKVLANDVGISERTLRRHIKKLYTLLNVQNDIKLALAAVNAGIVDSYGNILK</sequence>
<protein>
    <submittedName>
        <fullName evidence="1">LuxR family transcriptional regulator</fullName>
    </submittedName>
</protein>
<dbReference type="GO" id="GO:0003677">
    <property type="term" value="F:DNA binding"/>
    <property type="evidence" value="ECO:0007669"/>
    <property type="project" value="InterPro"/>
</dbReference>
<keyword evidence="2" id="KW-1185">Reference proteome</keyword>
<gene>
    <name evidence="1" type="ORF">V518_0284</name>
</gene>
<dbReference type="Proteomes" id="UP000019481">
    <property type="component" value="Unassembled WGS sequence"/>
</dbReference>
<dbReference type="AlphaFoldDB" id="W9EE89"/>
<comment type="caution">
    <text evidence="1">The sequence shown here is derived from an EMBL/GenBank/DDBJ whole genome shotgun (WGS) entry which is preliminary data.</text>
</comment>